<dbReference type="InterPro" id="IPR036259">
    <property type="entry name" value="MFS_trans_sf"/>
</dbReference>
<dbReference type="AlphaFoldDB" id="A0A9P1DFJ2"/>
<dbReference type="SUPFAM" id="SSF103473">
    <property type="entry name" value="MFS general substrate transporter"/>
    <property type="match status" value="1"/>
</dbReference>
<keyword evidence="2" id="KW-0813">Transport</keyword>
<evidence type="ECO:0000256" key="4">
    <source>
        <dbReference type="ARBA" id="ARBA00022692"/>
    </source>
</evidence>
<gene>
    <name evidence="8" type="ORF">C1SCF055_LOCUS33554</name>
</gene>
<keyword evidence="4" id="KW-0812">Transmembrane</keyword>
<comment type="caution">
    <text evidence="8">The sequence shown here is derived from an EMBL/GenBank/DDBJ whole genome shotgun (WGS) entry which is preliminary data.</text>
</comment>
<comment type="subcellular location">
    <subcellularLocation>
        <location evidence="1">Cell membrane</location>
        <topology evidence="1">Multi-pass membrane protein</topology>
    </subcellularLocation>
</comment>
<dbReference type="InterPro" id="IPR020846">
    <property type="entry name" value="MFS_dom"/>
</dbReference>
<protein>
    <submittedName>
        <fullName evidence="9">Tetracycline resistance protein, class G</fullName>
    </submittedName>
</protein>
<dbReference type="InterPro" id="IPR005829">
    <property type="entry name" value="Sugar_transporter_CS"/>
</dbReference>
<evidence type="ECO:0000259" key="7">
    <source>
        <dbReference type="PROSITE" id="PS50850"/>
    </source>
</evidence>
<keyword evidence="3" id="KW-1003">Cell membrane</keyword>
<evidence type="ECO:0000313" key="10">
    <source>
        <dbReference type="Proteomes" id="UP001152797"/>
    </source>
</evidence>
<accession>A0A9P1DFJ2</accession>
<keyword evidence="10" id="KW-1185">Reference proteome</keyword>
<dbReference type="GO" id="GO:0005886">
    <property type="term" value="C:plasma membrane"/>
    <property type="evidence" value="ECO:0007669"/>
    <property type="project" value="UniProtKB-SubCell"/>
</dbReference>
<dbReference type="Gene3D" id="1.20.1250.20">
    <property type="entry name" value="MFS general substrate transporter like domains"/>
    <property type="match status" value="1"/>
</dbReference>
<dbReference type="PROSITE" id="PS50850">
    <property type="entry name" value="MFS"/>
    <property type="match status" value="1"/>
</dbReference>
<dbReference type="EMBL" id="CAMXCT030004193">
    <property type="protein sequence ID" value="CAL4795386.1"/>
    <property type="molecule type" value="Genomic_DNA"/>
</dbReference>
<dbReference type="OrthoDB" id="10262656at2759"/>
<evidence type="ECO:0000256" key="3">
    <source>
        <dbReference type="ARBA" id="ARBA00022475"/>
    </source>
</evidence>
<evidence type="ECO:0000256" key="5">
    <source>
        <dbReference type="ARBA" id="ARBA00022989"/>
    </source>
</evidence>
<evidence type="ECO:0000313" key="9">
    <source>
        <dbReference type="EMBL" id="CAL4795386.1"/>
    </source>
</evidence>
<feature type="domain" description="Major facilitator superfamily (MFS) profile" evidence="7">
    <location>
        <begin position="26"/>
        <end position="108"/>
    </location>
</feature>
<evidence type="ECO:0000256" key="2">
    <source>
        <dbReference type="ARBA" id="ARBA00022448"/>
    </source>
</evidence>
<dbReference type="InterPro" id="IPR011701">
    <property type="entry name" value="MFS"/>
</dbReference>
<reference evidence="8" key="1">
    <citation type="submission" date="2022-10" db="EMBL/GenBank/DDBJ databases">
        <authorList>
            <person name="Chen Y."/>
            <person name="Dougan E. K."/>
            <person name="Chan C."/>
            <person name="Rhodes N."/>
            <person name="Thang M."/>
        </authorList>
    </citation>
    <scope>NUCLEOTIDE SEQUENCE</scope>
</reference>
<dbReference type="EMBL" id="CAMXCT020004193">
    <property type="protein sequence ID" value="CAL1161449.1"/>
    <property type="molecule type" value="Genomic_DNA"/>
</dbReference>
<proteinExistence type="predicted"/>
<dbReference type="GO" id="GO:0022857">
    <property type="term" value="F:transmembrane transporter activity"/>
    <property type="evidence" value="ECO:0007669"/>
    <property type="project" value="InterPro"/>
</dbReference>
<evidence type="ECO:0000256" key="1">
    <source>
        <dbReference type="ARBA" id="ARBA00004651"/>
    </source>
</evidence>
<organism evidence="8">
    <name type="scientific">Cladocopium goreaui</name>
    <dbReference type="NCBI Taxonomy" id="2562237"/>
    <lineage>
        <taxon>Eukaryota</taxon>
        <taxon>Sar</taxon>
        <taxon>Alveolata</taxon>
        <taxon>Dinophyceae</taxon>
        <taxon>Suessiales</taxon>
        <taxon>Symbiodiniaceae</taxon>
        <taxon>Cladocopium</taxon>
    </lineage>
</organism>
<feature type="non-terminal residue" evidence="8">
    <location>
        <position position="1"/>
    </location>
</feature>
<evidence type="ECO:0000256" key="6">
    <source>
        <dbReference type="ARBA" id="ARBA00023136"/>
    </source>
</evidence>
<dbReference type="EMBL" id="CAMXCT010004193">
    <property type="protein sequence ID" value="CAI4008074.1"/>
    <property type="molecule type" value="Genomic_DNA"/>
</dbReference>
<dbReference type="Proteomes" id="UP001152797">
    <property type="component" value="Unassembled WGS sequence"/>
</dbReference>
<keyword evidence="5" id="KW-1133">Transmembrane helix</keyword>
<sequence>MAPHQPLLDEDKPCCGPGSLTVPVEAIWMVCITVFIDSLGGSISAPVMPFYAEEFQASSSEIGLLFSAYSLAQVIALPMLGRLADHVGRRPVLVLSLFGAAAGAFLQG</sequence>
<dbReference type="InterPro" id="IPR050171">
    <property type="entry name" value="MFS_Transporters"/>
</dbReference>
<dbReference type="PROSITE" id="PS00216">
    <property type="entry name" value="SUGAR_TRANSPORT_1"/>
    <property type="match status" value="1"/>
</dbReference>
<dbReference type="PANTHER" id="PTHR23517">
    <property type="entry name" value="RESISTANCE PROTEIN MDTM, PUTATIVE-RELATED-RELATED"/>
    <property type="match status" value="1"/>
</dbReference>
<dbReference type="Pfam" id="PF07690">
    <property type="entry name" value="MFS_1"/>
    <property type="match status" value="1"/>
</dbReference>
<keyword evidence="6" id="KW-0472">Membrane</keyword>
<evidence type="ECO:0000313" key="8">
    <source>
        <dbReference type="EMBL" id="CAI4008074.1"/>
    </source>
</evidence>
<name>A0A9P1DFJ2_9DINO</name>
<reference evidence="9 10" key="2">
    <citation type="submission" date="2024-05" db="EMBL/GenBank/DDBJ databases">
        <authorList>
            <person name="Chen Y."/>
            <person name="Shah S."/>
            <person name="Dougan E. K."/>
            <person name="Thang M."/>
            <person name="Chan C."/>
        </authorList>
    </citation>
    <scope>NUCLEOTIDE SEQUENCE [LARGE SCALE GENOMIC DNA]</scope>
</reference>